<dbReference type="PANTHER" id="PTHR22916">
    <property type="entry name" value="GLYCOSYLTRANSFERASE"/>
    <property type="match status" value="1"/>
</dbReference>
<dbReference type="CDD" id="cd00761">
    <property type="entry name" value="Glyco_tranf_GTA_type"/>
    <property type="match status" value="1"/>
</dbReference>
<dbReference type="InterPro" id="IPR029044">
    <property type="entry name" value="Nucleotide-diphossugar_trans"/>
</dbReference>
<comment type="caution">
    <text evidence="2">The sequence shown here is derived from an EMBL/GenBank/DDBJ whole genome shotgun (WGS) entry which is preliminary data.</text>
</comment>
<organism evidence="2 3">
    <name type="scientific">Paracoccus maritimus</name>
    <dbReference type="NCBI Taxonomy" id="2933292"/>
    <lineage>
        <taxon>Bacteria</taxon>
        <taxon>Pseudomonadati</taxon>
        <taxon>Pseudomonadota</taxon>
        <taxon>Alphaproteobacteria</taxon>
        <taxon>Rhodobacterales</taxon>
        <taxon>Paracoccaceae</taxon>
        <taxon>Paracoccus</taxon>
    </lineage>
</organism>
<protein>
    <submittedName>
        <fullName evidence="2">Glycosyltransferase</fullName>
        <ecNumber evidence="2">2.4.-.-</ecNumber>
    </submittedName>
</protein>
<dbReference type="InterPro" id="IPR001173">
    <property type="entry name" value="Glyco_trans_2-like"/>
</dbReference>
<proteinExistence type="predicted"/>
<dbReference type="SUPFAM" id="SSF52540">
    <property type="entry name" value="P-loop containing nucleoside triphosphate hydrolases"/>
    <property type="match status" value="1"/>
</dbReference>
<dbReference type="EMBL" id="JANAVZ010000020">
    <property type="protein sequence ID" value="MCT4334788.1"/>
    <property type="molecule type" value="Genomic_DNA"/>
</dbReference>
<dbReference type="Gene3D" id="3.40.50.300">
    <property type="entry name" value="P-loop containing nucleotide triphosphate hydrolases"/>
    <property type="match status" value="1"/>
</dbReference>
<reference evidence="2 3" key="1">
    <citation type="submission" date="2022-04" db="EMBL/GenBank/DDBJ databases">
        <title>Paracoccus sp. YLB-12 draft genome sequence.</title>
        <authorList>
            <person name="Yu L."/>
        </authorList>
    </citation>
    <scope>NUCLEOTIDE SEQUENCE [LARGE SCALE GENOMIC DNA]</scope>
    <source>
        <strain evidence="2 3">YLB-12</strain>
    </source>
</reference>
<dbReference type="Pfam" id="PF05159">
    <property type="entry name" value="Capsule_synth"/>
    <property type="match status" value="1"/>
</dbReference>
<keyword evidence="3" id="KW-1185">Reference proteome</keyword>
<feature type="domain" description="Glycosyltransferase 2-like" evidence="1">
    <location>
        <begin position="396"/>
        <end position="567"/>
    </location>
</feature>
<dbReference type="InterPro" id="IPR027417">
    <property type="entry name" value="P-loop_NTPase"/>
</dbReference>
<dbReference type="Pfam" id="PF00535">
    <property type="entry name" value="Glycos_transf_2"/>
    <property type="match status" value="1"/>
</dbReference>
<dbReference type="PANTHER" id="PTHR22916:SF3">
    <property type="entry name" value="UDP-GLCNAC:BETAGAL BETA-1,3-N-ACETYLGLUCOSAMINYLTRANSFERASE-LIKE PROTEIN 1"/>
    <property type="match status" value="1"/>
</dbReference>
<dbReference type="InterPro" id="IPR007833">
    <property type="entry name" value="Capsule_polysaccharide_synth"/>
</dbReference>
<evidence type="ECO:0000313" key="3">
    <source>
        <dbReference type="Proteomes" id="UP001320702"/>
    </source>
</evidence>
<dbReference type="GO" id="GO:0016757">
    <property type="term" value="F:glycosyltransferase activity"/>
    <property type="evidence" value="ECO:0007669"/>
    <property type="project" value="UniProtKB-KW"/>
</dbReference>
<evidence type="ECO:0000313" key="2">
    <source>
        <dbReference type="EMBL" id="MCT4334788.1"/>
    </source>
</evidence>
<dbReference type="RefSeq" id="WP_260278665.1">
    <property type="nucleotide sequence ID" value="NZ_JANAVZ010000020.1"/>
</dbReference>
<evidence type="ECO:0000259" key="1">
    <source>
        <dbReference type="Pfam" id="PF00535"/>
    </source>
</evidence>
<name>A0ABT2KE14_9RHOB</name>
<sequence>MSNQHDTQTEGSELYTNFLKLLDRPVARDVTDFREDLLNRRLLPHRIGFRRRNLTGAFSANLPRLFPNLIAVDERRIDEDAPVLMYGAILDDLSKSHDSTQALLPHVRADDDVLFFEMGFLASTTSWSEALASRDPRQACLGYIFDDRAQYYMADYETRLDERLNSEFALSDAERARAGAAMRRIVEAKISKYNSQPFFTPETSPGYSRRVLVVDQNFSDASTFYGRASADDFKAMLAAAIDENPDAEILVKTHPDLNWVKGGTRRGYFDHLKSEGRVRILRDGVNPFDLFDLVDKVYVGTSGMGLEALLAGKEVVCFGAPCYAGWGLTDDRAEVPHRHRKRDLIEFFHAFYIWYTIYHLPEGDVPARIEDVLDFIEANRPVQPVPTSASAEPVVSIVIPVHGVERYVGECIESIQRQSMRDFEVILIDDVSPDNSAAVIQAYCDRDPRIRLVRRSKNAGPGFVRNQGIDLARGRYVLFIDPDDYMPDPAHLSNIVAVADADNADMVRFRKRHEQVEDESGAVLQMRPDTTENYFPREVRRTSLKKHRAIAHSRHFWNWLYRRDFLDRGNVRFLTTYREERAFLLQAYMADPVISLSDSNGVVYRVRPDSAVRRAQTMSDVRDQLQNFDLVVSQLQDHGALEPSSPHWWLARFQVSQFLHYLYFGFAWKTALAEQKTETFIDALARTLDRAGLQPQDLISAPSQLSERHLRANAYGLLLAATRMRRVDLIEAALSLAPIAADDLYREYLRTPQDPAHHGLQQALNLYARNDRVSAPRTPPTQTEERPRLILHLGATKTGSTILQHLLEDNRPELLRKGIWYPEVGLFWQADRPHKQAGHARFMEAASSGNPDPRQHILNGLALMPGHVHTIILSSEAFFLNPKALALPGYFSDFPTEMVVYLRRQDEWANSQYAEFVAGGAISSRSVRFATWLGEEQTRDWLDYDRLVRDWEQLLPREALHLRRYQRTRGGSWNITSDFAEITGLSEIATLPAPARNKSNDARLSAAHVELIRQFNKRPFRDMKAYLTFIEEAVSGLNAWRQANKLDMPGPWFLTDETADQIMQAARVGNDRIARDYFGVPGDQLFPQRAAAPADCPVHLAEFEIVETAYGNRRSPRPGGSRSRGIVNFGVFGWRLWSSVPLLAMVYRQRGRPDLANQLRADPKAFADQHWVGRHPRLRWLAYSNSSTLGPRQVLRFWIRPLQPLVQRRGGDDAVRRLHADPVAFVRNLNNPAAKLVGRLLFPMGERI</sequence>
<keyword evidence="2" id="KW-0328">Glycosyltransferase</keyword>
<accession>A0ABT2KE14</accession>
<dbReference type="Gene3D" id="3.90.550.10">
    <property type="entry name" value="Spore Coat Polysaccharide Biosynthesis Protein SpsA, Chain A"/>
    <property type="match status" value="1"/>
</dbReference>
<dbReference type="Proteomes" id="UP001320702">
    <property type="component" value="Unassembled WGS sequence"/>
</dbReference>
<dbReference type="SUPFAM" id="SSF53448">
    <property type="entry name" value="Nucleotide-diphospho-sugar transferases"/>
    <property type="match status" value="1"/>
</dbReference>
<keyword evidence="2" id="KW-0808">Transferase</keyword>
<gene>
    <name evidence="2" type="ORF">MU516_18265</name>
</gene>
<dbReference type="EC" id="2.4.-.-" evidence="2"/>